<accession>A0A4Y8KTP8</accession>
<comment type="caution">
    <text evidence="2">The sequence shown here is derived from an EMBL/GenBank/DDBJ whole genome shotgun (WGS) entry which is preliminary data.</text>
</comment>
<dbReference type="Proteomes" id="UP000298218">
    <property type="component" value="Unassembled WGS sequence"/>
</dbReference>
<dbReference type="AlphaFoldDB" id="A0A4Y8KTP8"/>
<name>A0A4Y8KTP8_9MICO</name>
<feature type="region of interest" description="Disordered" evidence="1">
    <location>
        <begin position="66"/>
        <end position="110"/>
    </location>
</feature>
<dbReference type="RefSeq" id="WP_134171931.1">
    <property type="nucleotide sequence ID" value="NZ_SODI01000001.1"/>
</dbReference>
<evidence type="ECO:0000256" key="1">
    <source>
        <dbReference type="SAM" id="MobiDB-lite"/>
    </source>
</evidence>
<evidence type="ECO:0000313" key="3">
    <source>
        <dbReference type="Proteomes" id="UP000298218"/>
    </source>
</evidence>
<reference evidence="2 3" key="1">
    <citation type="submission" date="2019-03" db="EMBL/GenBank/DDBJ databases">
        <title>Genomics of glacier-inhabiting Cryobacterium strains.</title>
        <authorList>
            <person name="Liu Q."/>
            <person name="Xin Y.-H."/>
        </authorList>
    </citation>
    <scope>NUCLEOTIDE SEQUENCE [LARGE SCALE GENOMIC DNA]</scope>
    <source>
        <strain evidence="2 3">CGMCC 1.4292</strain>
    </source>
</reference>
<dbReference type="OrthoDB" id="5117021at2"/>
<gene>
    <name evidence="2" type="ORF">E3T53_03800</name>
</gene>
<feature type="region of interest" description="Disordered" evidence="1">
    <location>
        <begin position="1"/>
        <end position="50"/>
    </location>
</feature>
<feature type="region of interest" description="Disordered" evidence="1">
    <location>
        <begin position="138"/>
        <end position="186"/>
    </location>
</feature>
<feature type="compositionally biased region" description="Basic and acidic residues" evidence="1">
    <location>
        <begin position="138"/>
        <end position="181"/>
    </location>
</feature>
<feature type="compositionally biased region" description="Basic and acidic residues" evidence="1">
    <location>
        <begin position="38"/>
        <end position="50"/>
    </location>
</feature>
<organism evidence="2 3">
    <name type="scientific">Cryobacterium psychrophilum</name>
    <dbReference type="NCBI Taxonomy" id="41988"/>
    <lineage>
        <taxon>Bacteria</taxon>
        <taxon>Bacillati</taxon>
        <taxon>Actinomycetota</taxon>
        <taxon>Actinomycetes</taxon>
        <taxon>Micrococcales</taxon>
        <taxon>Microbacteriaceae</taxon>
        <taxon>Cryobacterium</taxon>
    </lineage>
</organism>
<evidence type="ECO:0000313" key="2">
    <source>
        <dbReference type="EMBL" id="TFD81103.1"/>
    </source>
</evidence>
<keyword evidence="3" id="KW-1185">Reference proteome</keyword>
<proteinExistence type="predicted"/>
<sequence length="424" mass="49432">MNDPSDENAAAHKSLGNPQPVHDDDAKRKASRGSNPDRNPETRHRWVAANRDRVREMNRRWPAEHLERSRQLNRDSMRRVADRKRHEEDVRARGRERAKRWREAHPDRRREYQRGWVEANREKIREYYNRYYEAHRDEVSTRAAARRDQNPDRTKQASKEWAERNKERRAELQRDRRRDPETYQSELEANAAARRLKRTLGRAGLPPKQLHPSTAAERRANEREADTYFSDPALPEHLRQFTVFTESLTEHMLKNGARMREFAEAYAATRARMGLPAVPVENIVYARAVEIVAERMRRIDLLTSRDVAAAVRSTRAEVRREERQRQLDQLVKTVVTQVNRNSARYAVDAEMENQARAHRGKPRASVESLVVQLAIQEAMESLPTNTLVVEDVRNAARVAKLRIALQFRGRPDNAGEPTHGRSIG</sequence>
<feature type="region of interest" description="Disordered" evidence="1">
    <location>
        <begin position="200"/>
        <end position="221"/>
    </location>
</feature>
<dbReference type="EMBL" id="SOHQ01000012">
    <property type="protein sequence ID" value="TFD81103.1"/>
    <property type="molecule type" value="Genomic_DNA"/>
</dbReference>
<protein>
    <submittedName>
        <fullName evidence="2">Uncharacterized protein</fullName>
    </submittedName>
</protein>